<dbReference type="InterPro" id="IPR015943">
    <property type="entry name" value="WD40/YVTN_repeat-like_dom_sf"/>
</dbReference>
<dbReference type="GO" id="GO:0000155">
    <property type="term" value="F:phosphorelay sensor kinase activity"/>
    <property type="evidence" value="ECO:0007669"/>
    <property type="project" value="TreeGrafter"/>
</dbReference>
<reference evidence="5" key="1">
    <citation type="journal article" date="2014" name="Int. J. Syst. Evol. Microbiol.">
        <title>Complete genome sequence of Corynebacterium casei LMG S-19264T (=DSM 44701T), isolated from a smear-ripened cheese.</title>
        <authorList>
            <consortium name="US DOE Joint Genome Institute (JGI-PGF)"/>
            <person name="Walter F."/>
            <person name="Albersmeier A."/>
            <person name="Kalinowski J."/>
            <person name="Ruckert C."/>
        </authorList>
    </citation>
    <scope>NUCLEOTIDE SEQUENCE</scope>
    <source>
        <strain evidence="5">KCTC 42731</strain>
    </source>
</reference>
<keyword evidence="2" id="KW-0175">Coiled coil</keyword>
<keyword evidence="3" id="KW-0472">Membrane</keyword>
<keyword evidence="3" id="KW-0812">Transmembrane</keyword>
<evidence type="ECO:0000256" key="2">
    <source>
        <dbReference type="SAM" id="Coils"/>
    </source>
</evidence>
<dbReference type="EMBL" id="BNCK01000004">
    <property type="protein sequence ID" value="GHF92213.1"/>
    <property type="molecule type" value="Genomic_DNA"/>
</dbReference>
<dbReference type="PANTHER" id="PTHR43547:SF2">
    <property type="entry name" value="HYBRID SIGNAL TRANSDUCTION HISTIDINE KINASE C"/>
    <property type="match status" value="1"/>
</dbReference>
<accession>A0A919EKI3</accession>
<proteinExistence type="predicted"/>
<keyword evidence="1" id="KW-0597">Phosphoprotein</keyword>
<dbReference type="AlphaFoldDB" id="A0A919EKI3"/>
<feature type="coiled-coil region" evidence="2">
    <location>
        <begin position="818"/>
        <end position="859"/>
    </location>
</feature>
<dbReference type="InterPro" id="IPR013783">
    <property type="entry name" value="Ig-like_fold"/>
</dbReference>
<dbReference type="InterPro" id="IPR011123">
    <property type="entry name" value="Y_Y_Y"/>
</dbReference>
<evidence type="ECO:0000259" key="4">
    <source>
        <dbReference type="Pfam" id="PF07495"/>
    </source>
</evidence>
<dbReference type="RefSeq" id="WP_189769993.1">
    <property type="nucleotide sequence ID" value="NZ_BNCK01000004.1"/>
</dbReference>
<comment type="caution">
    <text evidence="5">The sequence shown here is derived from an EMBL/GenBank/DDBJ whole genome shotgun (WGS) entry which is preliminary data.</text>
</comment>
<keyword evidence="3" id="KW-1133">Transmembrane helix</keyword>
<dbReference type="Gene3D" id="3.30.70.270">
    <property type="match status" value="1"/>
</dbReference>
<protein>
    <recommendedName>
        <fullName evidence="4">Two component regulator three Y domain-containing protein</fullName>
    </recommendedName>
</protein>
<evidence type="ECO:0000256" key="3">
    <source>
        <dbReference type="SAM" id="Phobius"/>
    </source>
</evidence>
<dbReference type="Proteomes" id="UP000623842">
    <property type="component" value="Unassembled WGS sequence"/>
</dbReference>
<dbReference type="InterPro" id="IPR043128">
    <property type="entry name" value="Rev_trsase/Diguanyl_cyclase"/>
</dbReference>
<dbReference type="Gene3D" id="2.130.10.10">
    <property type="entry name" value="YVTN repeat-like/Quinoprotein amine dehydrogenase"/>
    <property type="match status" value="2"/>
</dbReference>
<dbReference type="PANTHER" id="PTHR43547">
    <property type="entry name" value="TWO-COMPONENT HISTIDINE KINASE"/>
    <property type="match status" value="1"/>
</dbReference>
<gene>
    <name evidence="5" type="ORF">GCM10017161_20360</name>
</gene>
<evidence type="ECO:0000313" key="6">
    <source>
        <dbReference type="Proteomes" id="UP000623842"/>
    </source>
</evidence>
<dbReference type="Pfam" id="PF07494">
    <property type="entry name" value="Reg_prop"/>
    <property type="match status" value="4"/>
</dbReference>
<feature type="domain" description="Two component regulator three Y" evidence="4">
    <location>
        <begin position="722"/>
        <end position="785"/>
    </location>
</feature>
<organism evidence="5 6">
    <name type="scientific">Thalassotalea marina</name>
    <dbReference type="NCBI Taxonomy" id="1673741"/>
    <lineage>
        <taxon>Bacteria</taxon>
        <taxon>Pseudomonadati</taxon>
        <taxon>Pseudomonadota</taxon>
        <taxon>Gammaproteobacteria</taxon>
        <taxon>Alteromonadales</taxon>
        <taxon>Colwelliaceae</taxon>
        <taxon>Thalassotalea</taxon>
    </lineage>
</organism>
<dbReference type="Gene3D" id="2.60.40.10">
    <property type="entry name" value="Immunoglobulins"/>
    <property type="match status" value="1"/>
</dbReference>
<evidence type="ECO:0000313" key="5">
    <source>
        <dbReference type="EMBL" id="GHF92213.1"/>
    </source>
</evidence>
<sequence length="1055" mass="120204">MTKCRFLLVLWFVSFSLLSKDLNLLPNFSNDNPLSYQFVRSIAQDQHGFMWFGTQEGLHRYDGYQFVSYHHRTEDPTSIGADVVSRVLVDKIGRLWVATRGGGLNLFNASQSNFYRFNQSSQTSIAHNNVNALFEDSEGKIWAGTEDGISILSGTSQSWQIQHIKFRLGQSNGLRHKVVHSIVQVNSNEIWVGTLGGGVSAFTLDGQFVKHIPLHFGDTELKLINVLYKDSENSVWIGTVDLGLHKINLATNDIVHYAFNAEDAKSVSSNTIEAIIQDKRGQIWIASDKGLMIYDHQNDNFWQYHHSPSNPYSLKNDFILTLFEDSEELMWIGTLAGVNRWDPKQTTFSQFNAQKYPELTNSTVTDFTSRNEDAVLFSTYSGGIYQLGKHSNTISTIDLPEQLSDLRVMTILYEKQHLWIGTRSSGLYYLDLQTSEIKHFQHDAKNNRSISANSITDIIKTSSGDIWVSTFHNGINRLEADGGFKRYNKNDQNVLSGPSSNHVMRIVEDNQGFLWLGTYGGGLNRFSPKDNSFIHLQHNENIATSISSDLAWLVFKDSKQNLWVGTQAAGLNMLSAQAIKDEHYEFIRFNAVDGMKSRTVYGIAEDKESGIWISTNKGISRYDTMERSFKHFGISHGLTELEYNHGAYFTDADNTLYFGSANGVTRVDPDKINKNHAAPTIKLISISRLNQTLSFDQPIEQIKQVNFDYSDQLISFEFVGLNYNDPASTQYRYRLNGFDKAWIDAGSLRKANYTNLPSGSYQLFVKAKNSDNVWSEPTQLIEVYIAPAPWNTWWAYTLYAVFIVIAILSYIRTVNRKIAIEQQRQQELARQVEEKTQEFVEKNEQLELANAQLEELAIKDNLTNAKSRRYLDIYMEQASQLLTQIHNNLLPIHRTVLPRLYVVMVQLSSEKEIKAHHLLDCVELLKYTRNKDDVVVRLSDHSFALIGSENEQKAIELCERIANRSSEIAQDLTINLAFGFFPFDIENPTVLAWDEVNVILEHALKLLSKRSKNYWLGVTGYKSDKFSLVKILQCQTLEALEQELKIVKPSSFTIV</sequence>
<dbReference type="SUPFAM" id="SSF63829">
    <property type="entry name" value="Calcium-dependent phosphotriesterase"/>
    <property type="match status" value="2"/>
</dbReference>
<evidence type="ECO:0000256" key="1">
    <source>
        <dbReference type="ARBA" id="ARBA00022553"/>
    </source>
</evidence>
<dbReference type="Pfam" id="PF07495">
    <property type="entry name" value="Y_Y_Y"/>
    <property type="match status" value="1"/>
</dbReference>
<reference evidence="5" key="2">
    <citation type="submission" date="2020-09" db="EMBL/GenBank/DDBJ databases">
        <authorList>
            <person name="Sun Q."/>
            <person name="Kim S."/>
        </authorList>
    </citation>
    <scope>NUCLEOTIDE SEQUENCE</scope>
    <source>
        <strain evidence="5">KCTC 42731</strain>
    </source>
</reference>
<dbReference type="InterPro" id="IPR011110">
    <property type="entry name" value="Reg_prop"/>
</dbReference>
<name>A0A919EKI3_9GAMM</name>
<keyword evidence="6" id="KW-1185">Reference proteome</keyword>
<feature type="transmembrane region" description="Helical" evidence="3">
    <location>
        <begin position="793"/>
        <end position="811"/>
    </location>
</feature>